<accession>A0A643FPR7</accession>
<dbReference type="AlphaFoldDB" id="A0A643FPR7"/>
<organism evidence="1 2">
    <name type="scientific">Cupriavidus basilensis</name>
    <dbReference type="NCBI Taxonomy" id="68895"/>
    <lineage>
        <taxon>Bacteria</taxon>
        <taxon>Pseudomonadati</taxon>
        <taxon>Pseudomonadota</taxon>
        <taxon>Betaproteobacteria</taxon>
        <taxon>Burkholderiales</taxon>
        <taxon>Burkholderiaceae</taxon>
        <taxon>Cupriavidus</taxon>
    </lineage>
</organism>
<reference evidence="1 2" key="1">
    <citation type="submission" date="2020-10" db="EMBL/GenBank/DDBJ databases">
        <title>Complete genome sequence of Cupriavidus basilensis CCUG 49340T.</title>
        <authorList>
            <person name="Salva-Serra F."/>
            <person name="Donoso R.A."/>
            <person name="Cho K.H."/>
            <person name="Yoo J.A."/>
            <person name="Lee K."/>
            <person name="Yoon S.-H."/>
            <person name="Perez-Pantoja D."/>
            <person name="Moore E.R.B."/>
        </authorList>
    </citation>
    <scope>NUCLEOTIDE SEQUENCE [LARGE SCALE GENOMIC DNA]</scope>
    <source>
        <strain evidence="2">CCUG 49340</strain>
    </source>
</reference>
<dbReference type="Proteomes" id="UP000397656">
    <property type="component" value="Chromosome 2"/>
</dbReference>
<dbReference type="RefSeq" id="WP_150991094.1">
    <property type="nucleotide sequence ID" value="NZ_CP062804.1"/>
</dbReference>
<name>A0A643FPR7_9BURK</name>
<dbReference type="EMBL" id="CP062804">
    <property type="protein sequence ID" value="QOT79444.1"/>
    <property type="molecule type" value="Genomic_DNA"/>
</dbReference>
<dbReference type="GeneID" id="98405688"/>
<evidence type="ECO:0008006" key="3">
    <source>
        <dbReference type="Google" id="ProtNLM"/>
    </source>
</evidence>
<gene>
    <name evidence="1" type="ORF">F7R26_032500</name>
</gene>
<protein>
    <recommendedName>
        <fullName evidence="3">PilN domain-containing protein</fullName>
    </recommendedName>
</protein>
<evidence type="ECO:0000313" key="1">
    <source>
        <dbReference type="EMBL" id="QOT79444.1"/>
    </source>
</evidence>
<proteinExistence type="predicted"/>
<sequence>MKPVRIDFAPPTLYRSLALARPVTWLAVAAGLALCIGAAVMAQRSAMQASHWEAKRQAAIVQHAPSPARATTQPIPAGQATAVNAMVARLNVPWRDLFRSIESATTGERIALLEITPDPARHTLKGTAEARNSEDMLAYMTRLAAQPFFTNATLTSHEINLQDPNRPLRFQFAAQWRDVLTEAAAGPVTVSATVAGRQP</sequence>
<evidence type="ECO:0000313" key="2">
    <source>
        <dbReference type="Proteomes" id="UP000397656"/>
    </source>
</evidence>